<proteinExistence type="predicted"/>
<name>A0A177V9R8_9BASI</name>
<keyword evidence="2" id="KW-0812">Transmembrane</keyword>
<feature type="compositionally biased region" description="Basic and acidic residues" evidence="1">
    <location>
        <begin position="551"/>
        <end position="567"/>
    </location>
</feature>
<feature type="transmembrane region" description="Helical" evidence="2">
    <location>
        <begin position="12"/>
        <end position="31"/>
    </location>
</feature>
<feature type="region of interest" description="Disordered" evidence="1">
    <location>
        <begin position="495"/>
        <end position="518"/>
    </location>
</feature>
<evidence type="ECO:0000256" key="2">
    <source>
        <dbReference type="SAM" id="Phobius"/>
    </source>
</evidence>
<feature type="compositionally biased region" description="Polar residues" evidence="1">
    <location>
        <begin position="289"/>
        <end position="300"/>
    </location>
</feature>
<keyword evidence="2" id="KW-1133">Transmembrane helix</keyword>
<accession>A0A177V9R8</accession>
<evidence type="ECO:0000313" key="6">
    <source>
        <dbReference type="Proteomes" id="UP000836402"/>
    </source>
</evidence>
<reference evidence="3" key="3">
    <citation type="submission" date="2020-10" db="EMBL/GenBank/DDBJ databases">
        <authorList>
            <person name="Sedaghatjoo S."/>
        </authorList>
    </citation>
    <scope>NUCLEOTIDE SEQUENCE</scope>
    <source>
        <strain evidence="3">AZH3</strain>
    </source>
</reference>
<dbReference type="EMBL" id="LWDD02000443">
    <property type="protein sequence ID" value="KAE8260833.1"/>
    <property type="molecule type" value="Genomic_DNA"/>
</dbReference>
<evidence type="ECO:0000313" key="4">
    <source>
        <dbReference type="EMBL" id="KAE8260833.1"/>
    </source>
</evidence>
<feature type="region of interest" description="Disordered" evidence="1">
    <location>
        <begin position="710"/>
        <end position="730"/>
    </location>
</feature>
<feature type="transmembrane region" description="Helical" evidence="2">
    <location>
        <begin position="63"/>
        <end position="83"/>
    </location>
</feature>
<comment type="caution">
    <text evidence="4">The sequence shown here is derived from an EMBL/GenBank/DDBJ whole genome shotgun (WGS) entry which is preliminary data.</text>
</comment>
<dbReference type="AlphaFoldDB" id="A0A177V9R8"/>
<protein>
    <submittedName>
        <fullName evidence="4">Uncharacterized protein</fullName>
    </submittedName>
</protein>
<feature type="region of interest" description="Disordered" evidence="1">
    <location>
        <begin position="535"/>
        <end position="690"/>
    </location>
</feature>
<evidence type="ECO:0000313" key="3">
    <source>
        <dbReference type="EMBL" id="CAD6934821.1"/>
    </source>
</evidence>
<feature type="transmembrane region" description="Helical" evidence="2">
    <location>
        <begin position="153"/>
        <end position="176"/>
    </location>
</feature>
<dbReference type="EMBL" id="CAJHJG010003732">
    <property type="protein sequence ID" value="CAD6934821.1"/>
    <property type="molecule type" value="Genomic_DNA"/>
</dbReference>
<feature type="compositionally biased region" description="Polar residues" evidence="1">
    <location>
        <begin position="710"/>
        <end position="720"/>
    </location>
</feature>
<sequence>MLGSPERRLFIVRIVRLCTILSCCLFFGGVVTQLKSDTHQASRATCDDTSSTPLPKRYLPTLIVSRIFLLFLILVVLLASVPLSNRARSTLSKLSFPLQGGAWAATDMAIGEVGRRSETLDADLQGDVSKLIGSAIIMLFASAQELSRRITHYLLVTAFLLASVGLFNLVAAILLYNPAYSGPFAFSKSTASFQHEDDDEKTGKSVLRERPSAPSYMHALSTSTVAAMQSFGNKAGRLAPPSGTGAGTAPHPMTFQAPLPPDSRTLNRVPVPTAMDEVPRPQTPPPVIQVTSPTPSVSRLNPLSPQLAYSSNGRHPFATDEALRLELHQPLAATFGLPVVREEVKTGAVSNVRVRGESDKDALIRMWTAQIAEQQRQKLGSAGTPEAIPVAVTPAPPTTGVGSKIVPAVQESRLGGRMQITAPYLSLRETRALYAQRKAIAAAAAAAATAATASEAPATAPTTAPAITAPAISTKADEKPSPALNETFTALAKADELKITDQDSDSEDEGNAKMGDVPGLYVSHVHSAPKFRSMQGVLEHRRSSVPSFSHTNHEQDPHSGEEARDPFSSKAGKRGSTSSSSVSISISVSSSEDDGLGGSRGGRRARGRPHSLMFQSCSRLGSGSPDARASAYSCPSSPEGPPRSETTRWSRTSAGHTVRTAITGMGTVGFNKSSTSLRVPGSGGDGGLEVPERESRYLSVVLASIRRPSPRTSTVVTTQPEKQEQHLGPPSFVIPPLPPIPLSPVDSSSKTHPPISPLRSPGMVSQLQSAQEAALARAKARNKLRSLWLTRPVVTTSSSP</sequence>
<dbReference type="Proteomes" id="UP000836402">
    <property type="component" value="Unassembled WGS sequence"/>
</dbReference>
<feature type="compositionally biased region" description="Low complexity" evidence="1">
    <location>
        <begin position="576"/>
        <end position="590"/>
    </location>
</feature>
<evidence type="ECO:0000313" key="5">
    <source>
        <dbReference type="Proteomes" id="UP000077671"/>
    </source>
</evidence>
<feature type="region of interest" description="Disordered" evidence="1">
    <location>
        <begin position="275"/>
        <end position="300"/>
    </location>
</feature>
<keyword evidence="2" id="KW-0472">Membrane</keyword>
<evidence type="ECO:0000256" key="1">
    <source>
        <dbReference type="SAM" id="MobiDB-lite"/>
    </source>
</evidence>
<reference evidence="4" key="1">
    <citation type="submission" date="2016-04" db="EMBL/GenBank/DDBJ databases">
        <authorList>
            <person name="Nguyen H.D."/>
            <person name="Kesanakurti P."/>
            <person name="Cullis J."/>
            <person name="Levesque C.A."/>
            <person name="Hambleton S."/>
        </authorList>
    </citation>
    <scope>NUCLEOTIDE SEQUENCE</scope>
    <source>
        <strain evidence="4">DAOMC 238032</strain>
    </source>
</reference>
<feature type="region of interest" description="Disordered" evidence="1">
    <location>
        <begin position="745"/>
        <end position="767"/>
    </location>
</feature>
<dbReference type="Proteomes" id="UP000077671">
    <property type="component" value="Unassembled WGS sequence"/>
</dbReference>
<keyword evidence="6" id="KW-1185">Reference proteome</keyword>
<reference evidence="4" key="2">
    <citation type="journal article" date="2019" name="IMA Fungus">
        <title>Genome sequencing and comparison of five Tilletia species to identify candidate genes for the detection of regulated species infecting wheat.</title>
        <authorList>
            <person name="Nguyen H.D.T."/>
            <person name="Sultana T."/>
            <person name="Kesanakurti P."/>
            <person name="Hambleton S."/>
        </authorList>
    </citation>
    <scope>NUCLEOTIDE SEQUENCE</scope>
    <source>
        <strain evidence="4">DAOMC 238032</strain>
    </source>
</reference>
<feature type="compositionally biased region" description="Basic and acidic residues" evidence="1">
    <location>
        <begin position="201"/>
        <end position="211"/>
    </location>
</feature>
<gene>
    <name evidence="4" type="ORF">A4X03_0g3688</name>
    <name evidence="3" type="ORF">JKIAZH3_G664</name>
</gene>
<organism evidence="4 5">
    <name type="scientific">Tilletia caries</name>
    <name type="common">wheat bunt fungus</name>
    <dbReference type="NCBI Taxonomy" id="13290"/>
    <lineage>
        <taxon>Eukaryota</taxon>
        <taxon>Fungi</taxon>
        <taxon>Dikarya</taxon>
        <taxon>Basidiomycota</taxon>
        <taxon>Ustilaginomycotina</taxon>
        <taxon>Exobasidiomycetes</taxon>
        <taxon>Tilletiales</taxon>
        <taxon>Tilletiaceae</taxon>
        <taxon>Tilletia</taxon>
    </lineage>
</organism>
<feature type="region of interest" description="Disordered" evidence="1">
    <location>
        <begin position="192"/>
        <end position="211"/>
    </location>
</feature>